<dbReference type="GO" id="GO:0009166">
    <property type="term" value="P:nucleotide catabolic process"/>
    <property type="evidence" value="ECO:0007669"/>
    <property type="project" value="InterPro"/>
</dbReference>
<organism evidence="7 8">
    <name type="scientific">Drosophila hydei</name>
    <name type="common">Fruit fly</name>
    <dbReference type="NCBI Taxonomy" id="7224"/>
    <lineage>
        <taxon>Eukaryota</taxon>
        <taxon>Metazoa</taxon>
        <taxon>Ecdysozoa</taxon>
        <taxon>Arthropoda</taxon>
        <taxon>Hexapoda</taxon>
        <taxon>Insecta</taxon>
        <taxon>Pterygota</taxon>
        <taxon>Neoptera</taxon>
        <taxon>Endopterygota</taxon>
        <taxon>Diptera</taxon>
        <taxon>Brachycera</taxon>
        <taxon>Muscomorpha</taxon>
        <taxon>Ephydroidea</taxon>
        <taxon>Drosophilidae</taxon>
        <taxon>Drosophila</taxon>
    </lineage>
</organism>
<dbReference type="InterPro" id="IPR035994">
    <property type="entry name" value="Nucleoside_phosphorylase_sf"/>
</dbReference>
<sequence length="360" mass="39664">MGEKCQKSVSKNVCDLKAMVNAQNRRIDELIRYIKDGCSAVNPADLNWTICNLNPYIECLNPDILYHLTLDTKTTDFPKVFGDVRFVCLGGTGDRMNKFANFIIGEIGLTLSMAVQLIDISAGGHRYALYKAGPVLCASHGIGGPSISILLHELIKLVYHAKCQDPVFFRLGTSGGIGLEPGTVVITTQALDSQLRPAYEVVVHTKPQLWPTTLNQTLAKELSSLSDPCEDGYDTVLGKTLSANDFYVEQSRLDGAFCMYTPQKKMCFLQQISKMGVANMEMESTAFAAILHQAGIRAAVVCVTIVNRNDGDQIDTPPDVLKQFDLRPQILVARYMRKVLFKCDEDIVEGCPCDPVPECN</sequence>
<comment type="pathway">
    <text evidence="5">Pyrimidine metabolism; UMP biosynthesis via salvage pathway; uracil from uridine (phosphorylase route): step 1/1.</text>
</comment>
<evidence type="ECO:0000256" key="2">
    <source>
        <dbReference type="ARBA" id="ARBA00022676"/>
    </source>
</evidence>
<dbReference type="InterPro" id="IPR018016">
    <property type="entry name" value="Nucleoside_phosphorylase_CS"/>
</dbReference>
<reference evidence="8" key="1">
    <citation type="submission" date="2025-08" db="UniProtKB">
        <authorList>
            <consortium name="RefSeq"/>
        </authorList>
    </citation>
    <scope>IDENTIFICATION</scope>
    <source>
        <strain evidence="8">15085-1641.00</strain>
        <tissue evidence="8">Whole body</tissue>
    </source>
</reference>
<comment type="catalytic activity">
    <reaction evidence="5">
        <text>uridine + phosphate = alpha-D-ribose 1-phosphate + uracil</text>
        <dbReference type="Rhea" id="RHEA:24388"/>
        <dbReference type="ChEBI" id="CHEBI:16704"/>
        <dbReference type="ChEBI" id="CHEBI:17568"/>
        <dbReference type="ChEBI" id="CHEBI:43474"/>
        <dbReference type="ChEBI" id="CHEBI:57720"/>
        <dbReference type="EC" id="2.4.2.3"/>
    </reaction>
</comment>
<evidence type="ECO:0000313" key="8">
    <source>
        <dbReference type="RefSeq" id="XP_023166039.1"/>
    </source>
</evidence>
<dbReference type="GO" id="GO:0005829">
    <property type="term" value="C:cytosol"/>
    <property type="evidence" value="ECO:0007669"/>
    <property type="project" value="TreeGrafter"/>
</dbReference>
<dbReference type="AlphaFoldDB" id="A0A6J1LG43"/>
<dbReference type="PANTHER" id="PTHR43691:SF11">
    <property type="entry name" value="FI09636P-RELATED"/>
    <property type="match status" value="1"/>
</dbReference>
<dbReference type="CDD" id="cd17763">
    <property type="entry name" value="UP_hUPP-like"/>
    <property type="match status" value="1"/>
</dbReference>
<comment type="similarity">
    <text evidence="1 5">Belongs to the PNP/UDP phosphorylase family.</text>
</comment>
<dbReference type="GO" id="GO:0044206">
    <property type="term" value="P:UMP salvage"/>
    <property type="evidence" value="ECO:0007669"/>
    <property type="project" value="UniProtKB-UniPathway"/>
</dbReference>
<keyword evidence="2 5" id="KW-0328">Glycosyltransferase</keyword>
<evidence type="ECO:0000313" key="7">
    <source>
        <dbReference type="Proteomes" id="UP000504633"/>
    </source>
</evidence>
<dbReference type="InterPro" id="IPR000845">
    <property type="entry name" value="Nucleoside_phosphorylase_d"/>
</dbReference>
<feature type="binding site" evidence="4">
    <location>
        <begin position="170"/>
        <end position="173"/>
    </location>
    <ligand>
        <name>phosphate</name>
        <dbReference type="ChEBI" id="CHEBI:43474"/>
    </ligand>
</feature>
<dbReference type="PANTHER" id="PTHR43691">
    <property type="entry name" value="URIDINE PHOSPHORYLASE"/>
    <property type="match status" value="1"/>
</dbReference>
<dbReference type="Gene3D" id="3.40.50.1580">
    <property type="entry name" value="Nucleoside phosphorylase domain"/>
    <property type="match status" value="1"/>
</dbReference>
<dbReference type="NCBIfam" id="TIGR01719">
    <property type="entry name" value="euk_UDPppase"/>
    <property type="match status" value="1"/>
</dbReference>
<dbReference type="Proteomes" id="UP000504633">
    <property type="component" value="Unplaced"/>
</dbReference>
<dbReference type="GO" id="GO:0006218">
    <property type="term" value="P:uridine catabolic process"/>
    <property type="evidence" value="ECO:0007669"/>
    <property type="project" value="TreeGrafter"/>
</dbReference>
<dbReference type="PROSITE" id="PS01232">
    <property type="entry name" value="PNP_UDP_1"/>
    <property type="match status" value="1"/>
</dbReference>
<dbReference type="RefSeq" id="XP_023166039.1">
    <property type="nucleotide sequence ID" value="XM_023310271.2"/>
</dbReference>
<keyword evidence="7" id="KW-1185">Reference proteome</keyword>
<dbReference type="GeneID" id="111596173"/>
<accession>A0A6J1LG43</accession>
<feature type="domain" description="Nucleoside phosphorylase" evidence="6">
    <location>
        <begin position="86"/>
        <end position="324"/>
    </location>
</feature>
<dbReference type="GO" id="GO:0004850">
    <property type="term" value="F:uridine phosphorylase activity"/>
    <property type="evidence" value="ECO:0007669"/>
    <property type="project" value="UniProtKB-EC"/>
</dbReference>
<dbReference type="InterPro" id="IPR010059">
    <property type="entry name" value="Uridine_phosphorylase_euk"/>
</dbReference>
<name>A0A6J1LG43_DROHY</name>
<evidence type="ECO:0000256" key="3">
    <source>
        <dbReference type="ARBA" id="ARBA00022679"/>
    </source>
</evidence>
<gene>
    <name evidence="8" type="primary">LOC111596173</name>
</gene>
<dbReference type="Pfam" id="PF01048">
    <property type="entry name" value="PNP_UDP_1"/>
    <property type="match status" value="1"/>
</dbReference>
<feature type="binding site" evidence="4">
    <location>
        <position position="250"/>
    </location>
    <ligand>
        <name>substrate</name>
    </ligand>
</feature>
<dbReference type="KEGG" id="dhe:111596173"/>
<comment type="function">
    <text evidence="5">Catalyzes the reversible phosphorylytic cleavage of uridine to uracil and ribose-1-phosphate which can then be utilized as carbon and energy sources or in the rescue of pyrimidine bases for nucleotide synthesis. Shows broad substrate specificity and can also accept deoxyuridine and other analogous compounds.</text>
</comment>
<dbReference type="SUPFAM" id="SSF53167">
    <property type="entry name" value="Purine and uridine phosphorylases"/>
    <property type="match status" value="1"/>
</dbReference>
<evidence type="ECO:0000256" key="4">
    <source>
        <dbReference type="PIRSR" id="PIRSR610059-50"/>
    </source>
</evidence>
<dbReference type="UniPathway" id="UPA00574">
    <property type="reaction ID" value="UER00633"/>
</dbReference>
<feature type="binding site" evidence="4">
    <location>
        <position position="252"/>
    </location>
    <ligand>
        <name>substrate</name>
    </ligand>
</feature>
<dbReference type="OrthoDB" id="204058at2759"/>
<feature type="binding site" evidence="4">
    <location>
        <position position="126"/>
    </location>
    <ligand>
        <name>phosphate</name>
        <dbReference type="ChEBI" id="CHEBI:43474"/>
    </ligand>
</feature>
<keyword evidence="3 5" id="KW-0808">Transferase</keyword>
<protein>
    <recommendedName>
        <fullName evidence="5">Uridine phosphorylase</fullName>
        <ecNumber evidence="5">2.4.2.3</ecNumber>
    </recommendedName>
</protein>
<evidence type="ECO:0000259" key="6">
    <source>
        <dbReference type="Pfam" id="PF01048"/>
    </source>
</evidence>
<proteinExistence type="inferred from homology"/>
<evidence type="ECO:0000256" key="1">
    <source>
        <dbReference type="ARBA" id="ARBA00010456"/>
    </source>
</evidence>
<evidence type="ECO:0000256" key="5">
    <source>
        <dbReference type="RuleBase" id="RU361131"/>
    </source>
</evidence>
<dbReference type="EC" id="2.4.2.3" evidence="5"/>